<dbReference type="PANTHER" id="PTHR32552:SF68">
    <property type="entry name" value="FERRICHROME OUTER MEMBRANE TRANSPORTER_PHAGE RECEPTOR"/>
    <property type="match status" value="1"/>
</dbReference>
<keyword evidence="11 14" id="KW-0472">Membrane</keyword>
<dbReference type="GO" id="GO:0009279">
    <property type="term" value="C:cell outer membrane"/>
    <property type="evidence" value="ECO:0007669"/>
    <property type="project" value="UniProtKB-SubCell"/>
</dbReference>
<reference evidence="20" key="1">
    <citation type="submission" date="2016-10" db="EMBL/GenBank/DDBJ databases">
        <authorList>
            <person name="Varghese N."/>
            <person name="Submissions S."/>
        </authorList>
    </citation>
    <scope>NUCLEOTIDE SEQUENCE [LARGE SCALE GENOMIC DNA]</scope>
    <source>
        <strain evidence="20">DSM 25157</strain>
    </source>
</reference>
<dbReference type="InterPro" id="IPR000531">
    <property type="entry name" value="Beta-barrel_TonB"/>
</dbReference>
<protein>
    <submittedName>
        <fullName evidence="19">Iron complex outermembrane recepter protein</fullName>
    </submittedName>
</protein>
<evidence type="ECO:0000256" key="9">
    <source>
        <dbReference type="ARBA" id="ARBA00023065"/>
    </source>
</evidence>
<evidence type="ECO:0000256" key="7">
    <source>
        <dbReference type="ARBA" id="ARBA00022729"/>
    </source>
</evidence>
<dbReference type="AlphaFoldDB" id="A0A1H4EBK4"/>
<evidence type="ECO:0000256" key="11">
    <source>
        <dbReference type="ARBA" id="ARBA00023136"/>
    </source>
</evidence>
<keyword evidence="6 14" id="KW-0812">Transmembrane</keyword>
<evidence type="ECO:0000256" key="6">
    <source>
        <dbReference type="ARBA" id="ARBA00022692"/>
    </source>
</evidence>
<evidence type="ECO:0000256" key="4">
    <source>
        <dbReference type="ARBA" id="ARBA00022452"/>
    </source>
</evidence>
<evidence type="ECO:0000256" key="8">
    <source>
        <dbReference type="ARBA" id="ARBA00023004"/>
    </source>
</evidence>
<evidence type="ECO:0000256" key="14">
    <source>
        <dbReference type="PROSITE-ProRule" id="PRU01360"/>
    </source>
</evidence>
<keyword evidence="7 16" id="KW-0732">Signal</keyword>
<evidence type="ECO:0000256" key="15">
    <source>
        <dbReference type="RuleBase" id="RU003357"/>
    </source>
</evidence>
<evidence type="ECO:0000256" key="12">
    <source>
        <dbReference type="ARBA" id="ARBA00023170"/>
    </source>
</evidence>
<name>A0A1H4EBK4_9BURK</name>
<dbReference type="InterPro" id="IPR012910">
    <property type="entry name" value="Plug_dom"/>
</dbReference>
<proteinExistence type="inferred from homology"/>
<evidence type="ECO:0000259" key="18">
    <source>
        <dbReference type="Pfam" id="PF07715"/>
    </source>
</evidence>
<keyword evidence="12" id="KW-0675">Receptor</keyword>
<dbReference type="STRING" id="592050.SAMN05421875_13326"/>
<accession>A0A1H4EBK4</accession>
<evidence type="ECO:0000256" key="1">
    <source>
        <dbReference type="ARBA" id="ARBA00004571"/>
    </source>
</evidence>
<dbReference type="InterPro" id="IPR039426">
    <property type="entry name" value="TonB-dep_rcpt-like"/>
</dbReference>
<feature type="signal peptide" evidence="16">
    <location>
        <begin position="1"/>
        <end position="31"/>
    </location>
</feature>
<dbReference type="Gene3D" id="2.40.170.20">
    <property type="entry name" value="TonB-dependent receptor, beta-barrel domain"/>
    <property type="match status" value="1"/>
</dbReference>
<keyword evidence="5" id="KW-0410">Iron transport</keyword>
<dbReference type="CDD" id="cd01347">
    <property type="entry name" value="ligand_gated_channel"/>
    <property type="match status" value="1"/>
</dbReference>
<dbReference type="EMBL" id="FNQJ01000033">
    <property type="protein sequence ID" value="SEA82424.1"/>
    <property type="molecule type" value="Genomic_DNA"/>
</dbReference>
<evidence type="ECO:0000256" key="13">
    <source>
        <dbReference type="ARBA" id="ARBA00023237"/>
    </source>
</evidence>
<evidence type="ECO:0000256" key="10">
    <source>
        <dbReference type="ARBA" id="ARBA00023077"/>
    </source>
</evidence>
<keyword evidence="13 14" id="KW-0998">Cell outer membrane</keyword>
<feature type="chain" id="PRO_5011513346" evidence="16">
    <location>
        <begin position="32"/>
        <end position="713"/>
    </location>
</feature>
<keyword evidence="3 14" id="KW-0813">Transport</keyword>
<keyword evidence="20" id="KW-1185">Reference proteome</keyword>
<comment type="subcellular location">
    <subcellularLocation>
        <location evidence="1 14">Cell outer membrane</location>
        <topology evidence="1 14">Multi-pass membrane protein</topology>
    </subcellularLocation>
</comment>
<keyword evidence="8" id="KW-0408">Iron</keyword>
<evidence type="ECO:0000256" key="16">
    <source>
        <dbReference type="SAM" id="SignalP"/>
    </source>
</evidence>
<dbReference type="InterPro" id="IPR036942">
    <property type="entry name" value="Beta-barrel_TonB_sf"/>
</dbReference>
<dbReference type="Pfam" id="PF07715">
    <property type="entry name" value="Plug"/>
    <property type="match status" value="1"/>
</dbReference>
<evidence type="ECO:0000313" key="20">
    <source>
        <dbReference type="Proteomes" id="UP000199002"/>
    </source>
</evidence>
<feature type="domain" description="TonB-dependent receptor plug" evidence="18">
    <location>
        <begin position="57"/>
        <end position="166"/>
    </location>
</feature>
<dbReference type="Proteomes" id="UP000199002">
    <property type="component" value="Unassembled WGS sequence"/>
</dbReference>
<keyword evidence="4 14" id="KW-1134">Transmembrane beta strand</keyword>
<dbReference type="PROSITE" id="PS52016">
    <property type="entry name" value="TONB_DEPENDENT_REC_3"/>
    <property type="match status" value="1"/>
</dbReference>
<evidence type="ECO:0000256" key="5">
    <source>
        <dbReference type="ARBA" id="ARBA00022496"/>
    </source>
</evidence>
<dbReference type="Pfam" id="PF00593">
    <property type="entry name" value="TonB_dep_Rec_b-barrel"/>
    <property type="match status" value="1"/>
</dbReference>
<keyword evidence="10 15" id="KW-0798">TonB box</keyword>
<organism evidence="19 20">
    <name type="scientific">Acidovorax soli</name>
    <dbReference type="NCBI Taxonomy" id="592050"/>
    <lineage>
        <taxon>Bacteria</taxon>
        <taxon>Pseudomonadati</taxon>
        <taxon>Pseudomonadota</taxon>
        <taxon>Betaproteobacteria</taxon>
        <taxon>Burkholderiales</taxon>
        <taxon>Comamonadaceae</taxon>
        <taxon>Acidovorax</taxon>
    </lineage>
</organism>
<evidence type="ECO:0000313" key="19">
    <source>
        <dbReference type="EMBL" id="SEA82424.1"/>
    </source>
</evidence>
<dbReference type="InterPro" id="IPR037066">
    <property type="entry name" value="Plug_dom_sf"/>
</dbReference>
<dbReference type="GO" id="GO:0015344">
    <property type="term" value="F:siderophore uptake transmembrane transporter activity"/>
    <property type="evidence" value="ECO:0007669"/>
    <property type="project" value="TreeGrafter"/>
</dbReference>
<gene>
    <name evidence="19" type="ORF">SAMN05421875_13326</name>
</gene>
<keyword evidence="9" id="KW-0406">Ion transport</keyword>
<dbReference type="PANTHER" id="PTHR32552">
    <property type="entry name" value="FERRICHROME IRON RECEPTOR-RELATED"/>
    <property type="match status" value="1"/>
</dbReference>
<evidence type="ECO:0000259" key="17">
    <source>
        <dbReference type="Pfam" id="PF00593"/>
    </source>
</evidence>
<dbReference type="Gene3D" id="2.170.130.10">
    <property type="entry name" value="TonB-dependent receptor, plug domain"/>
    <property type="match status" value="1"/>
</dbReference>
<feature type="domain" description="TonB-dependent receptor-like beta-barrel" evidence="17">
    <location>
        <begin position="241"/>
        <end position="676"/>
    </location>
</feature>
<sequence length="713" mass="76986">MHVVRLCLCAGWPLRLSTVASLMALAQGAAAQTGAAAPPALPDVTVRSTLVQSPLDYTPAAVTIVDGDRLRDRQWQVNLSEGLSGTPGLLLQNRQNYAQDLQLSIRGHGARSTFGVRGVQIFVDGIPSTMPDGQGQTSNIDLQSVERIEVLRGPYSALYGNASGGVINAYTERGEGRPRVDSSFAMGSNGQKRLGLKAQGEQGGVGYVVSASRFLTDGFRPQSAADKNQFNARLDTDPGDSSHLMLVANHVNVDAQDPGGVTPADWRANPRATAQGPLDFNTRKNMRQTQVGLAYDFRVDAANALRLMVYAGQRHITQYQSTPVAAQKPATSAGGVIDLGRDYGGMDLRWAHDAQLADAPLNLVLGLAANVVEEDRQGYNNFLGKQLGVMGALRRDERNTLNNADPYLQASWAFAPRWKLDAGLRWSNVKFVSRDHYIVPGNGDDSGSTRFRRWLPMLSLQHALNAATQVYASVGGGMETPTFNEISYRPGGLPGLNFGLQPATSTSAEIGLRQRIAGDVLRGQWTAALFHTDTKNEIVAADNTGGRATYRNAGRTRRQGAELATQLQLARQWQLNAALTVLDAKLRDGICDSKGSCVPAGKRIAGTARTQAAIGLDWRPHDDWRIGADWRHVSAIAANDSNSAQAPGYGVLALSTGYTRQWGPWKLNAFARIDNLADKKYVGSVIVNEGNGRYYEAAPGRQWMAGMSLGYQF</sequence>
<evidence type="ECO:0000256" key="3">
    <source>
        <dbReference type="ARBA" id="ARBA00022448"/>
    </source>
</evidence>
<evidence type="ECO:0000256" key="2">
    <source>
        <dbReference type="ARBA" id="ARBA00009810"/>
    </source>
</evidence>
<dbReference type="SUPFAM" id="SSF56935">
    <property type="entry name" value="Porins"/>
    <property type="match status" value="1"/>
</dbReference>
<comment type="similarity">
    <text evidence="2 14 15">Belongs to the TonB-dependent receptor family.</text>
</comment>